<feature type="repeat" description="PPR" evidence="3">
    <location>
        <begin position="292"/>
        <end position="326"/>
    </location>
</feature>
<dbReference type="OrthoDB" id="185373at2759"/>
<feature type="repeat" description="PPR" evidence="3">
    <location>
        <begin position="560"/>
        <end position="594"/>
    </location>
</feature>
<accession>A0A6A4KTN2</accession>
<name>A0A6A4KTN2_9ERIC</name>
<feature type="repeat" description="PPR" evidence="3">
    <location>
        <begin position="525"/>
        <end position="559"/>
    </location>
</feature>
<evidence type="ECO:0000256" key="2">
    <source>
        <dbReference type="ARBA" id="ARBA00022737"/>
    </source>
</evidence>
<feature type="repeat" description="PPR" evidence="3">
    <location>
        <begin position="327"/>
        <end position="361"/>
    </location>
</feature>
<protein>
    <recommendedName>
        <fullName evidence="6">Pentacotripeptide-repeat region of PRORP domain-containing protein</fullName>
    </recommendedName>
</protein>
<keyword evidence="2" id="KW-0677">Repeat</keyword>
<keyword evidence="5" id="KW-1185">Reference proteome</keyword>
<dbReference type="PANTHER" id="PTHR46128">
    <property type="entry name" value="MITOCHONDRIAL GROUP I INTRON SPLICING FACTOR CCM1"/>
    <property type="match status" value="1"/>
</dbReference>
<dbReference type="Gene3D" id="1.25.40.10">
    <property type="entry name" value="Tetratricopeptide repeat domain"/>
    <property type="match status" value="8"/>
</dbReference>
<feature type="repeat" description="PPR" evidence="3">
    <location>
        <begin position="595"/>
        <end position="629"/>
    </location>
</feature>
<dbReference type="InterPro" id="IPR050872">
    <property type="entry name" value="PPR_P_subfamily"/>
</dbReference>
<dbReference type="Pfam" id="PF13041">
    <property type="entry name" value="PPR_2"/>
    <property type="match status" value="6"/>
</dbReference>
<organism evidence="4 5">
    <name type="scientific">Rhododendron williamsianum</name>
    <dbReference type="NCBI Taxonomy" id="262921"/>
    <lineage>
        <taxon>Eukaryota</taxon>
        <taxon>Viridiplantae</taxon>
        <taxon>Streptophyta</taxon>
        <taxon>Embryophyta</taxon>
        <taxon>Tracheophyta</taxon>
        <taxon>Spermatophyta</taxon>
        <taxon>Magnoliopsida</taxon>
        <taxon>eudicotyledons</taxon>
        <taxon>Gunneridae</taxon>
        <taxon>Pentapetalae</taxon>
        <taxon>asterids</taxon>
        <taxon>Ericales</taxon>
        <taxon>Ericaceae</taxon>
        <taxon>Ericoideae</taxon>
        <taxon>Rhodoreae</taxon>
        <taxon>Rhododendron</taxon>
    </lineage>
</organism>
<evidence type="ECO:0000256" key="1">
    <source>
        <dbReference type="ARBA" id="ARBA00007626"/>
    </source>
</evidence>
<dbReference type="Proteomes" id="UP000428333">
    <property type="component" value="Linkage Group LG13"/>
</dbReference>
<evidence type="ECO:0000256" key="3">
    <source>
        <dbReference type="PROSITE-ProRule" id="PRU00708"/>
    </source>
</evidence>
<dbReference type="EMBL" id="QEFC01003697">
    <property type="protein sequence ID" value="KAE9447434.1"/>
    <property type="molecule type" value="Genomic_DNA"/>
</dbReference>
<comment type="caution">
    <text evidence="4">The sequence shown here is derived from an EMBL/GenBank/DDBJ whole genome shotgun (WGS) entry which is preliminary data.</text>
</comment>
<evidence type="ECO:0000313" key="4">
    <source>
        <dbReference type="EMBL" id="KAE9447434.1"/>
    </source>
</evidence>
<comment type="similarity">
    <text evidence="1">Belongs to the PPR family. P subfamily.</text>
</comment>
<dbReference type="Pfam" id="PF01535">
    <property type="entry name" value="PPR"/>
    <property type="match status" value="1"/>
</dbReference>
<feature type="repeat" description="PPR" evidence="3">
    <location>
        <begin position="148"/>
        <end position="182"/>
    </location>
</feature>
<evidence type="ECO:0008006" key="6">
    <source>
        <dbReference type="Google" id="ProtNLM"/>
    </source>
</evidence>
<feature type="repeat" description="PPR" evidence="3">
    <location>
        <begin position="183"/>
        <end position="217"/>
    </location>
</feature>
<feature type="repeat" description="PPR" evidence="3">
    <location>
        <begin position="397"/>
        <end position="431"/>
    </location>
</feature>
<dbReference type="InterPro" id="IPR002885">
    <property type="entry name" value="PPR_rpt"/>
</dbReference>
<dbReference type="InterPro" id="IPR011990">
    <property type="entry name" value="TPR-like_helical_dom_sf"/>
</dbReference>
<proteinExistence type="inferred from homology"/>
<sequence length="915" mass="102691">MDQTKKLAKALFNNSSNPKLAWQLFKRIISSPNPSNSFSHFHQFVPFITRILLRAKMFPEIDAFRQLLLSLPLHTSHPSLTTTVRILADSGHLTQAISHFRSIRTHFPANPPSLSLYNFLMESCLRENSVDYISWLYDDLITAGHSPETYTFNLLIGGLCDCGRLEDARKLFDKMRDKGCQPNEFSFGILIRGYCRAGLASTGLELLDVLKNMGLSPNVVIYNTLISTFCKEGKTDEAEKLVERMRKDDLLPDVVTFNSRISALCSAGKIIEASRIFRDMQLDDELGLPRPNIITYNLMLEGFCKKGMLEEAKTLVESMKINGAFAKVESYNIWLMGLLGNGKVVEAQSVLKEMAETGMGLNVYSYNIMMDGLCKKGMLTDARLMLYSMKRSQVPPDTVTYSTLLHAYCTKGKVLEANNVLSEMVKSNCWPNSYTCNILLRSLWKEGKLSEAESLLQKMKEKGYGVDTVTCNIVIDGLCKCGKVDKAVGIVSEMWDHGSAALGDLDNSFIDLLDDNSKWKECMPDLITYSTVINGLCNAGRLDEAKRKFAEMTERNLYPDSIVYDTFIHSFCKIGKVSSAFRVLKDMERKGFNKSLQTYNSLIVGLGSKNQIFEMYGLMDEMRERGVSPDVFTYNSMISCLCEAGRPEDAIYILDEMLQKGVSPNMSSFGFLIKASCKTGEFGIAREVFDIALTTCGHKVSLYSLMFNELLAGGEILEAKALLEASLDRCFDIESFLYKDLINRLCKEENLEGATDILKKMVHKRYGFDPASFMPVIDGLGKRGIKHEADELAERMLEMASHGNVTNKVYRNKKELSRAKPGKYGGSDWQAIVHRAIEPTGDDHKVLYCSIYTAPCFHFLELADITCISLTMDRDDGSGIALKTLKRVQKGWGQGSTLSLQPQKNDYLDIWDSTS</sequence>
<dbReference type="Pfam" id="PF12854">
    <property type="entry name" value="PPR_1"/>
    <property type="match status" value="3"/>
</dbReference>
<gene>
    <name evidence="4" type="ORF">C3L33_20668</name>
</gene>
<dbReference type="PROSITE" id="PS51375">
    <property type="entry name" value="PPR"/>
    <property type="match status" value="14"/>
</dbReference>
<feature type="repeat" description="PPR" evidence="3">
    <location>
        <begin position="218"/>
        <end position="252"/>
    </location>
</feature>
<feature type="repeat" description="PPR" evidence="3">
    <location>
        <begin position="253"/>
        <end position="283"/>
    </location>
</feature>
<feature type="repeat" description="PPR" evidence="3">
    <location>
        <begin position="362"/>
        <end position="396"/>
    </location>
</feature>
<dbReference type="PANTHER" id="PTHR46128:SF262">
    <property type="entry name" value="PENTACOTRIPEPTIDE-REPEAT REGION OF PRORP DOMAIN-CONTAINING PROTEIN"/>
    <property type="match status" value="1"/>
</dbReference>
<dbReference type="NCBIfam" id="TIGR00756">
    <property type="entry name" value="PPR"/>
    <property type="match status" value="13"/>
</dbReference>
<feature type="repeat" description="PPR" evidence="3">
    <location>
        <begin position="467"/>
        <end position="501"/>
    </location>
</feature>
<evidence type="ECO:0000313" key="5">
    <source>
        <dbReference type="Proteomes" id="UP000428333"/>
    </source>
</evidence>
<feature type="repeat" description="PPR" evidence="3">
    <location>
        <begin position="432"/>
        <end position="466"/>
    </location>
</feature>
<reference evidence="4 5" key="1">
    <citation type="journal article" date="2019" name="Genome Biol. Evol.">
        <title>The Rhododendron genome and chromosomal organization provide insight into shared whole-genome duplications across the heath family (Ericaceae).</title>
        <authorList>
            <person name="Soza V.L."/>
            <person name="Lindsley D."/>
            <person name="Waalkes A."/>
            <person name="Ramage E."/>
            <person name="Patwardhan R.P."/>
            <person name="Burton J.N."/>
            <person name="Adey A."/>
            <person name="Kumar A."/>
            <person name="Qiu R."/>
            <person name="Shendure J."/>
            <person name="Hall B."/>
        </authorList>
    </citation>
    <scope>NUCLEOTIDE SEQUENCE [LARGE SCALE GENOMIC DNA]</scope>
    <source>
        <strain evidence="4">RSF 1966-606</strain>
    </source>
</reference>
<feature type="non-terminal residue" evidence="4">
    <location>
        <position position="1"/>
    </location>
</feature>
<feature type="repeat" description="PPR" evidence="3">
    <location>
        <begin position="630"/>
        <end position="664"/>
    </location>
</feature>
<dbReference type="AlphaFoldDB" id="A0A6A4KTN2"/>